<comment type="caution">
    <text evidence="1">The sequence shown here is derived from an EMBL/GenBank/DDBJ whole genome shotgun (WGS) entry which is preliminary data.</text>
</comment>
<dbReference type="EMBL" id="AITY01000062">
    <property type="protein sequence ID" value="EOM19178.1"/>
    <property type="molecule type" value="Genomic_DNA"/>
</dbReference>
<name>A0A829FAA7_ENTFC</name>
<organism evidence="1 2">
    <name type="scientific">Enterococcus faecium EnGen0192</name>
    <dbReference type="NCBI Taxonomy" id="1157487"/>
    <lineage>
        <taxon>Bacteria</taxon>
        <taxon>Bacillati</taxon>
        <taxon>Bacillota</taxon>
        <taxon>Bacilli</taxon>
        <taxon>Lactobacillales</taxon>
        <taxon>Enterococcaceae</taxon>
        <taxon>Enterococcus</taxon>
    </lineage>
</organism>
<proteinExistence type="predicted"/>
<evidence type="ECO:0000313" key="1">
    <source>
        <dbReference type="EMBL" id="EOM19178.1"/>
    </source>
</evidence>
<reference evidence="1 2" key="1">
    <citation type="submission" date="2013-02" db="EMBL/GenBank/DDBJ databases">
        <title>The Genome Sequence of Enterococcus faecium HM1072.</title>
        <authorList>
            <consortium name="The Broad Institute Genome Sequencing Platform"/>
            <consortium name="The Broad Institute Genome Sequencing Center for Infectious Disease"/>
            <person name="Earl A.M."/>
            <person name="Gilmore M.S."/>
            <person name="Lebreton F."/>
            <person name="Courvalin P."/>
            <person name="Walker B."/>
            <person name="Young S.K."/>
            <person name="Zeng Q."/>
            <person name="Gargeya S."/>
            <person name="Fitzgerald M."/>
            <person name="Haas B."/>
            <person name="Abouelleil A."/>
            <person name="Alvarado L."/>
            <person name="Arachchi H.M."/>
            <person name="Berlin A.M."/>
            <person name="Chapman S.B."/>
            <person name="Dewar J."/>
            <person name="Goldberg J."/>
            <person name="Griggs A."/>
            <person name="Gujja S."/>
            <person name="Hansen M."/>
            <person name="Howarth C."/>
            <person name="Imamovic A."/>
            <person name="Larimer J."/>
            <person name="McCowan C."/>
            <person name="Murphy C."/>
            <person name="Neiman D."/>
            <person name="Pearson M."/>
            <person name="Priest M."/>
            <person name="Roberts A."/>
            <person name="Saif S."/>
            <person name="Shea T."/>
            <person name="Sisk P."/>
            <person name="Sykes S."/>
            <person name="Wortman J."/>
            <person name="Nusbaum C."/>
            <person name="Birren B."/>
        </authorList>
    </citation>
    <scope>NUCLEOTIDE SEQUENCE [LARGE SCALE GENOMIC DNA]</scope>
    <source>
        <strain evidence="1 2">HM1072</strain>
    </source>
</reference>
<evidence type="ECO:0000313" key="2">
    <source>
        <dbReference type="Proteomes" id="UP000013897"/>
    </source>
</evidence>
<gene>
    <name evidence="1" type="ORF">SSM_02780</name>
</gene>
<dbReference type="AlphaFoldDB" id="A0A829FAA7"/>
<sequence length="63" mass="7817">MYTLERSLRRKKIDCIVDFNTHWYAGLSSDLLKEIPYKELLRNVQDEYCSKRGIWRQWYIFVK</sequence>
<accession>A0A829FAA7</accession>
<dbReference type="Proteomes" id="UP000013897">
    <property type="component" value="Unassembled WGS sequence"/>
</dbReference>
<protein>
    <submittedName>
        <fullName evidence="1">Uncharacterized protein</fullName>
    </submittedName>
</protein>